<dbReference type="InterPro" id="IPR001853">
    <property type="entry name" value="DSBA-like_thioredoxin_dom"/>
</dbReference>
<dbReference type="Pfam" id="PF01323">
    <property type="entry name" value="DSBA"/>
    <property type="match status" value="1"/>
</dbReference>
<comment type="caution">
    <text evidence="3">The sequence shown here is derived from an EMBL/GenBank/DDBJ whole genome shotgun (WGS) entry which is preliminary data.</text>
</comment>
<evidence type="ECO:0000256" key="1">
    <source>
        <dbReference type="SAM" id="MobiDB-lite"/>
    </source>
</evidence>
<name>A0ABW2YUM3_9GAMM</name>
<reference evidence="4" key="1">
    <citation type="journal article" date="2019" name="Int. J. Syst. Evol. Microbiol.">
        <title>The Global Catalogue of Microorganisms (GCM) 10K type strain sequencing project: providing services to taxonomists for standard genome sequencing and annotation.</title>
        <authorList>
            <consortium name="The Broad Institute Genomics Platform"/>
            <consortium name="The Broad Institute Genome Sequencing Center for Infectious Disease"/>
            <person name="Wu L."/>
            <person name="Ma J."/>
        </authorList>
    </citation>
    <scope>NUCLEOTIDE SEQUENCE [LARGE SCALE GENOMIC DNA]</scope>
    <source>
        <strain evidence="4">CCUG 55491</strain>
    </source>
</reference>
<protein>
    <submittedName>
        <fullName evidence="3">DsbA family oxidoreductase</fullName>
    </submittedName>
</protein>
<evidence type="ECO:0000313" key="3">
    <source>
        <dbReference type="EMBL" id="MFD0740177.1"/>
    </source>
</evidence>
<evidence type="ECO:0000313" key="4">
    <source>
        <dbReference type="Proteomes" id="UP001597090"/>
    </source>
</evidence>
<dbReference type="SUPFAM" id="SSF52833">
    <property type="entry name" value="Thioredoxin-like"/>
    <property type="match status" value="1"/>
</dbReference>
<feature type="region of interest" description="Disordered" evidence="1">
    <location>
        <begin position="52"/>
        <end position="75"/>
    </location>
</feature>
<accession>A0ABW2YUM3</accession>
<dbReference type="Proteomes" id="UP001597090">
    <property type="component" value="Unassembled WGS sequence"/>
</dbReference>
<organism evidence="3 4">
    <name type="scientific">Lysobacter koreensis</name>
    <dbReference type="NCBI Taxonomy" id="266122"/>
    <lineage>
        <taxon>Bacteria</taxon>
        <taxon>Pseudomonadati</taxon>
        <taxon>Pseudomonadota</taxon>
        <taxon>Gammaproteobacteria</taxon>
        <taxon>Lysobacterales</taxon>
        <taxon>Lysobacteraceae</taxon>
        <taxon>Lysobacter</taxon>
    </lineage>
</organism>
<dbReference type="CDD" id="cd03024">
    <property type="entry name" value="DsbA_FrnE"/>
    <property type="match status" value="1"/>
</dbReference>
<dbReference type="Gene3D" id="3.40.30.10">
    <property type="entry name" value="Glutaredoxin"/>
    <property type="match status" value="1"/>
</dbReference>
<dbReference type="PANTHER" id="PTHR13887:SF41">
    <property type="entry name" value="THIOREDOXIN SUPERFAMILY PROTEIN"/>
    <property type="match status" value="1"/>
</dbReference>
<dbReference type="PANTHER" id="PTHR13887">
    <property type="entry name" value="GLUTATHIONE S-TRANSFERASE KAPPA"/>
    <property type="match status" value="1"/>
</dbReference>
<feature type="domain" description="DSBA-like thioredoxin" evidence="2">
    <location>
        <begin position="12"/>
        <end position="213"/>
    </location>
</feature>
<sequence length="225" mass="24886">MSVTARPVPIRIDFVSDVSCPWCAVGLNALERALERVGDALAVELHFQPFELNPQMPPEGQDADEHLTEKYGSTPGQLAQNREVLRQRGAAVGFDFNRRGRVYNTFDAHRLLHWAGIEGPEQARALKHALLRAYFTDGQDVSAHEVLARVAGQAGLDEARARQLLASNEYADEVRAQERLYQGRGITAVPSVILNDQHLIQGGQPVELFEQALRQVAGLDRDASD</sequence>
<gene>
    <name evidence="3" type="ORF">ACFQZQ_12910</name>
</gene>
<proteinExistence type="predicted"/>
<dbReference type="InterPro" id="IPR036249">
    <property type="entry name" value="Thioredoxin-like_sf"/>
</dbReference>
<keyword evidence="4" id="KW-1185">Reference proteome</keyword>
<dbReference type="EMBL" id="JBHTIH010000007">
    <property type="protein sequence ID" value="MFD0740177.1"/>
    <property type="molecule type" value="Genomic_DNA"/>
</dbReference>
<evidence type="ECO:0000259" key="2">
    <source>
        <dbReference type="Pfam" id="PF01323"/>
    </source>
</evidence>
<dbReference type="RefSeq" id="WP_386813275.1">
    <property type="nucleotide sequence ID" value="NZ_JBHTIH010000007.1"/>
</dbReference>